<dbReference type="VEuPathDB" id="FungiDB:PC110_g12786"/>
<evidence type="ECO:0000313" key="2">
    <source>
        <dbReference type="EMBL" id="KAG2936215.1"/>
    </source>
</evidence>
<feature type="region of interest" description="Disordered" evidence="1">
    <location>
        <begin position="56"/>
        <end position="90"/>
    </location>
</feature>
<organism evidence="4 5">
    <name type="scientific">Phytophthora cactorum</name>
    <dbReference type="NCBI Taxonomy" id="29920"/>
    <lineage>
        <taxon>Eukaryota</taxon>
        <taxon>Sar</taxon>
        <taxon>Stramenopiles</taxon>
        <taxon>Oomycota</taxon>
        <taxon>Peronosporomycetes</taxon>
        <taxon>Peronosporales</taxon>
        <taxon>Peronosporaceae</taxon>
        <taxon>Phytophthora</taxon>
    </lineage>
</organism>
<sequence>MLATVLENTPNLAIQALSGVDTSDESVSDLKREFPTKRKDFDNKRRFSGMCFCKKPGSKNLSTRRRRPTRDVDKWHKLTRRTSRSRPRVR</sequence>
<dbReference type="EMBL" id="RCMV01001045">
    <property type="protein sequence ID" value="KAG3210744.1"/>
    <property type="molecule type" value="Genomic_DNA"/>
</dbReference>
<dbReference type="EMBL" id="RCMK01000328">
    <property type="protein sequence ID" value="KAG2936215.1"/>
    <property type="molecule type" value="Genomic_DNA"/>
</dbReference>
<evidence type="ECO:0000313" key="4">
    <source>
        <dbReference type="EMBL" id="RAW30870.1"/>
    </source>
</evidence>
<name>A0A329S2X5_9STRA</name>
<dbReference type="Proteomes" id="UP000760860">
    <property type="component" value="Unassembled WGS sequence"/>
</dbReference>
<dbReference type="AlphaFoldDB" id="A0A329S2X5"/>
<evidence type="ECO:0000313" key="5">
    <source>
        <dbReference type="Proteomes" id="UP000251314"/>
    </source>
</evidence>
<gene>
    <name evidence="4" type="ORF">PC110_g12786</name>
    <name evidence="2" type="ORF">PC117_g12159</name>
    <name evidence="3" type="ORF">PC129_g18257</name>
</gene>
<accession>A0A329S2X5</accession>
<proteinExistence type="predicted"/>
<dbReference type="EMBL" id="MJFZ01000349">
    <property type="protein sequence ID" value="RAW30870.1"/>
    <property type="molecule type" value="Genomic_DNA"/>
</dbReference>
<protein>
    <submittedName>
        <fullName evidence="4">Uncharacterized protein</fullName>
    </submittedName>
</protein>
<keyword evidence="5" id="KW-1185">Reference proteome</keyword>
<evidence type="ECO:0000256" key="1">
    <source>
        <dbReference type="SAM" id="MobiDB-lite"/>
    </source>
</evidence>
<reference evidence="2" key="2">
    <citation type="submission" date="2018-10" db="EMBL/GenBank/DDBJ databases">
        <title>Effector identification in a new, highly contiguous assembly of the strawberry crown rot pathogen Phytophthora cactorum.</title>
        <authorList>
            <person name="Armitage A.D."/>
            <person name="Nellist C.F."/>
            <person name="Bates H."/>
            <person name="Vickerstaff R.J."/>
            <person name="Harrison R.J."/>
        </authorList>
    </citation>
    <scope>NUCLEOTIDE SEQUENCE</scope>
    <source>
        <strain evidence="2">4040</strain>
        <strain evidence="3">P421</strain>
    </source>
</reference>
<reference evidence="4 5" key="1">
    <citation type="submission" date="2018-01" db="EMBL/GenBank/DDBJ databases">
        <title>Draft genome of the strawberry crown rot pathogen Phytophthora cactorum.</title>
        <authorList>
            <person name="Armitage A.D."/>
            <person name="Lysoe E."/>
            <person name="Nellist C.F."/>
            <person name="Harrison R.J."/>
            <person name="Brurberg M.B."/>
        </authorList>
    </citation>
    <scope>NUCLEOTIDE SEQUENCE [LARGE SCALE GENOMIC DNA]</scope>
    <source>
        <strain evidence="4 5">10300</strain>
    </source>
</reference>
<dbReference type="Proteomes" id="UP000736787">
    <property type="component" value="Unassembled WGS sequence"/>
</dbReference>
<evidence type="ECO:0000313" key="3">
    <source>
        <dbReference type="EMBL" id="KAG3210744.1"/>
    </source>
</evidence>
<comment type="caution">
    <text evidence="4">The sequence shown here is derived from an EMBL/GenBank/DDBJ whole genome shotgun (WGS) entry which is preliminary data.</text>
</comment>
<dbReference type="Proteomes" id="UP000251314">
    <property type="component" value="Unassembled WGS sequence"/>
</dbReference>
<feature type="compositionally biased region" description="Basic residues" evidence="1">
    <location>
        <begin position="77"/>
        <end position="90"/>
    </location>
</feature>